<name>A0AAN9AH74_HALRR</name>
<reference evidence="2 3" key="1">
    <citation type="submission" date="2023-11" db="EMBL/GenBank/DDBJ databases">
        <title>Halocaridina rubra genome assembly.</title>
        <authorList>
            <person name="Smith C."/>
        </authorList>
    </citation>
    <scope>NUCLEOTIDE SEQUENCE [LARGE SCALE GENOMIC DNA]</scope>
    <source>
        <strain evidence="2">EP-1</strain>
        <tissue evidence="2">Whole</tissue>
    </source>
</reference>
<dbReference type="InterPro" id="IPR000884">
    <property type="entry name" value="TSP1_rpt"/>
</dbReference>
<evidence type="ECO:0000256" key="1">
    <source>
        <dbReference type="SAM" id="MobiDB-lite"/>
    </source>
</evidence>
<dbReference type="SMART" id="SM00209">
    <property type="entry name" value="TSP1"/>
    <property type="match status" value="2"/>
</dbReference>
<evidence type="ECO:0000313" key="2">
    <source>
        <dbReference type="EMBL" id="KAK7086796.1"/>
    </source>
</evidence>
<sequence length="379" mass="42002">MNVAYKYISSGKRQRTAYCVADSGAKAREDLCQAHQKPAPMHESCAHTCPVHWSYSDWSKCKLEGEYCVRRREVTGCVSSLGSSVEDERCAADKQFTQMDCPREECPSWKYYDWSPCSCEEGATEGMQQRPYACQLRERPLQKWECRELDKPMHIRNCSCWYAEEWSTWCDLDGPDGNGAVGNHIDLGDVTRLEEDEIILWTFEGGEGEGEDTETRSDTQKCGTGVKRRHVYCGSPESNLPLSTCDAYSKPSEVAPCNVPCPTTTTTTTTTTSTTTTTTSTTTTTTTTTTPKPVTSTTPPSTTTSKTTTTKSSTLTHPPNSSSSRPNNPSPAKKILQWAEYTLDAYSIVKECPIIQLLNASPSLYSMESPKIDNSLVPK</sequence>
<dbReference type="PROSITE" id="PS50092">
    <property type="entry name" value="TSP1"/>
    <property type="match status" value="1"/>
</dbReference>
<gene>
    <name evidence="2" type="ORF">SK128_005474</name>
</gene>
<dbReference type="Proteomes" id="UP001381693">
    <property type="component" value="Unassembled WGS sequence"/>
</dbReference>
<feature type="compositionally biased region" description="Low complexity" evidence="1">
    <location>
        <begin position="262"/>
        <end position="331"/>
    </location>
</feature>
<evidence type="ECO:0000313" key="3">
    <source>
        <dbReference type="Proteomes" id="UP001381693"/>
    </source>
</evidence>
<comment type="caution">
    <text evidence="2">The sequence shown here is derived from an EMBL/GenBank/DDBJ whole genome shotgun (WGS) entry which is preliminary data.</text>
</comment>
<dbReference type="Pfam" id="PF19030">
    <property type="entry name" value="TSP1_ADAMTS"/>
    <property type="match status" value="1"/>
</dbReference>
<protein>
    <submittedName>
        <fullName evidence="2">Uncharacterized protein</fullName>
    </submittedName>
</protein>
<keyword evidence="3" id="KW-1185">Reference proteome</keyword>
<accession>A0AAN9AH74</accession>
<dbReference type="AlphaFoldDB" id="A0AAN9AH74"/>
<proteinExistence type="predicted"/>
<dbReference type="EMBL" id="JAXCGZ010000079">
    <property type="protein sequence ID" value="KAK7086796.1"/>
    <property type="molecule type" value="Genomic_DNA"/>
</dbReference>
<feature type="region of interest" description="Disordered" evidence="1">
    <location>
        <begin position="256"/>
        <end position="331"/>
    </location>
</feature>
<organism evidence="2 3">
    <name type="scientific">Halocaridina rubra</name>
    <name type="common">Hawaiian red shrimp</name>
    <dbReference type="NCBI Taxonomy" id="373956"/>
    <lineage>
        <taxon>Eukaryota</taxon>
        <taxon>Metazoa</taxon>
        <taxon>Ecdysozoa</taxon>
        <taxon>Arthropoda</taxon>
        <taxon>Crustacea</taxon>
        <taxon>Multicrustacea</taxon>
        <taxon>Malacostraca</taxon>
        <taxon>Eumalacostraca</taxon>
        <taxon>Eucarida</taxon>
        <taxon>Decapoda</taxon>
        <taxon>Pleocyemata</taxon>
        <taxon>Caridea</taxon>
        <taxon>Atyoidea</taxon>
        <taxon>Atyidae</taxon>
        <taxon>Halocaridina</taxon>
    </lineage>
</organism>